<sequence length="92" mass="10394">MPIQPGRTRQVNLPLLEEQMKGLLKRYDSNGDGKLSRKDLKVVFKNLGSQFCGLRACRAIQHADRNKGSSVSLEDELDELVKYVMKWGSTIS</sequence>
<evidence type="ECO:0000256" key="1">
    <source>
        <dbReference type="ARBA" id="ARBA00022837"/>
    </source>
</evidence>
<accession>B9R7D2</accession>
<keyword evidence="4" id="KW-1185">Reference proteome</keyword>
<dbReference type="GO" id="GO:0005509">
    <property type="term" value="F:calcium ion binding"/>
    <property type="evidence" value="ECO:0007669"/>
    <property type="project" value="InterPro"/>
</dbReference>
<feature type="domain" description="EF-hand" evidence="2">
    <location>
        <begin position="15"/>
        <end position="50"/>
    </location>
</feature>
<dbReference type="InterPro" id="IPR011992">
    <property type="entry name" value="EF-hand-dom_pair"/>
</dbReference>
<dbReference type="EMBL" id="EQ973772">
    <property type="protein sequence ID" value="EEF52412.1"/>
    <property type="molecule type" value="Genomic_DNA"/>
</dbReference>
<dbReference type="InParanoid" id="B9R7D2"/>
<dbReference type="Pfam" id="PF13405">
    <property type="entry name" value="EF-hand_6"/>
    <property type="match status" value="1"/>
</dbReference>
<dbReference type="AlphaFoldDB" id="B9R7D2"/>
<evidence type="ECO:0000259" key="2">
    <source>
        <dbReference type="PROSITE" id="PS50222"/>
    </source>
</evidence>
<dbReference type="Proteomes" id="UP000008311">
    <property type="component" value="Unassembled WGS sequence"/>
</dbReference>
<dbReference type="eggNOG" id="ENOG502S93J">
    <property type="taxonomic scope" value="Eukaryota"/>
</dbReference>
<dbReference type="PROSITE" id="PS50222">
    <property type="entry name" value="EF_HAND_2"/>
    <property type="match status" value="1"/>
</dbReference>
<proteinExistence type="predicted"/>
<reference evidence="4" key="1">
    <citation type="journal article" date="2010" name="Nat. Biotechnol.">
        <title>Draft genome sequence of the oilseed species Ricinus communis.</title>
        <authorList>
            <person name="Chan A.P."/>
            <person name="Crabtree J."/>
            <person name="Zhao Q."/>
            <person name="Lorenzi H."/>
            <person name="Orvis J."/>
            <person name="Puiu D."/>
            <person name="Melake-Berhan A."/>
            <person name="Jones K.M."/>
            <person name="Redman J."/>
            <person name="Chen G."/>
            <person name="Cahoon E.B."/>
            <person name="Gedil M."/>
            <person name="Stanke M."/>
            <person name="Haas B.J."/>
            <person name="Wortman J.R."/>
            <person name="Fraser-Liggett C.M."/>
            <person name="Ravel J."/>
            <person name="Rabinowicz P.D."/>
        </authorList>
    </citation>
    <scope>NUCLEOTIDE SEQUENCE [LARGE SCALE GENOMIC DNA]</scope>
    <source>
        <strain evidence="4">cv. Hale</strain>
    </source>
</reference>
<evidence type="ECO:0000313" key="3">
    <source>
        <dbReference type="EMBL" id="EEF52412.1"/>
    </source>
</evidence>
<dbReference type="STRING" id="3988.B9R7D2"/>
<organism evidence="3 4">
    <name type="scientific">Ricinus communis</name>
    <name type="common">Castor bean</name>
    <dbReference type="NCBI Taxonomy" id="3988"/>
    <lineage>
        <taxon>Eukaryota</taxon>
        <taxon>Viridiplantae</taxon>
        <taxon>Streptophyta</taxon>
        <taxon>Embryophyta</taxon>
        <taxon>Tracheophyta</taxon>
        <taxon>Spermatophyta</taxon>
        <taxon>Magnoliopsida</taxon>
        <taxon>eudicotyledons</taxon>
        <taxon>Gunneridae</taxon>
        <taxon>Pentapetalae</taxon>
        <taxon>rosids</taxon>
        <taxon>fabids</taxon>
        <taxon>Malpighiales</taxon>
        <taxon>Euphorbiaceae</taxon>
        <taxon>Acalyphoideae</taxon>
        <taxon>Acalypheae</taxon>
        <taxon>Ricinus</taxon>
    </lineage>
</organism>
<protein>
    <recommendedName>
        <fullName evidence="2">EF-hand domain-containing protein</fullName>
    </recommendedName>
</protein>
<gene>
    <name evidence="3" type="ORF">RCOM_1590730</name>
</gene>
<dbReference type="InterPro" id="IPR002048">
    <property type="entry name" value="EF_hand_dom"/>
</dbReference>
<keyword evidence="1" id="KW-0106">Calcium</keyword>
<dbReference type="PROSITE" id="PS00018">
    <property type="entry name" value="EF_HAND_1"/>
    <property type="match status" value="1"/>
</dbReference>
<evidence type="ECO:0000313" key="4">
    <source>
        <dbReference type="Proteomes" id="UP000008311"/>
    </source>
</evidence>
<dbReference type="SUPFAM" id="SSF47473">
    <property type="entry name" value="EF-hand"/>
    <property type="match status" value="1"/>
</dbReference>
<name>B9R7D2_RICCO</name>
<dbReference type="Gene3D" id="1.10.238.10">
    <property type="entry name" value="EF-hand"/>
    <property type="match status" value="1"/>
</dbReference>
<dbReference type="InterPro" id="IPR018247">
    <property type="entry name" value="EF_Hand_1_Ca_BS"/>
</dbReference>